<keyword evidence="4 10" id="KW-0812">Transmembrane</keyword>
<dbReference type="PATRIC" id="fig|42253.5.peg.2424"/>
<evidence type="ECO:0000256" key="8">
    <source>
        <dbReference type="ARBA" id="ARBA00030803"/>
    </source>
</evidence>
<keyword evidence="9" id="KW-0175">Coiled coil</keyword>
<evidence type="ECO:0000256" key="6">
    <source>
        <dbReference type="ARBA" id="ARBA00023136"/>
    </source>
</evidence>
<evidence type="ECO:0000256" key="7">
    <source>
        <dbReference type="ARBA" id="ARBA00029829"/>
    </source>
</evidence>
<dbReference type="Gene3D" id="1.10.10.1320">
    <property type="entry name" value="Anti-sigma factor, zinc-finger domain"/>
    <property type="match status" value="1"/>
</dbReference>
<keyword evidence="13" id="KW-1185">Reference proteome</keyword>
<evidence type="ECO:0000256" key="1">
    <source>
        <dbReference type="ARBA" id="ARBA00004167"/>
    </source>
</evidence>
<organism evidence="12 13">
    <name type="scientific">Nitrospira moscoviensis</name>
    <dbReference type="NCBI Taxonomy" id="42253"/>
    <lineage>
        <taxon>Bacteria</taxon>
        <taxon>Pseudomonadati</taxon>
        <taxon>Nitrospirota</taxon>
        <taxon>Nitrospiria</taxon>
        <taxon>Nitrospirales</taxon>
        <taxon>Nitrospiraceae</taxon>
        <taxon>Nitrospira</taxon>
    </lineage>
</organism>
<dbReference type="Pfam" id="PF10099">
    <property type="entry name" value="RskA_C"/>
    <property type="match status" value="1"/>
</dbReference>
<evidence type="ECO:0000256" key="4">
    <source>
        <dbReference type="ARBA" id="ARBA00022692"/>
    </source>
</evidence>
<dbReference type="InterPro" id="IPR018764">
    <property type="entry name" value="RskA_C"/>
</dbReference>
<keyword evidence="3" id="KW-1003">Cell membrane</keyword>
<feature type="domain" description="Anti-sigma K factor RskA C-terminal" evidence="11">
    <location>
        <begin position="115"/>
        <end position="326"/>
    </location>
</feature>
<dbReference type="InterPro" id="IPR051474">
    <property type="entry name" value="Anti-sigma-K/W_factor"/>
</dbReference>
<dbReference type="AlphaFoldDB" id="A0A0K2GD38"/>
<keyword evidence="6 10" id="KW-0472">Membrane</keyword>
<protein>
    <recommendedName>
        <fullName evidence="8">Regulator of SigK</fullName>
    </recommendedName>
    <alternativeName>
        <fullName evidence="7">Sigma-K anti-sigma factor RskA</fullName>
    </alternativeName>
</protein>
<dbReference type="InterPro" id="IPR041916">
    <property type="entry name" value="Anti_sigma_zinc_sf"/>
</dbReference>
<name>A0A0K2GD38_NITMO</name>
<sequence>MTHEELEDAVPLYAVGALERVERQALEAHLLSGCASCHQALKEYQSVAAVLPFGLKSTAPPRALKAKIMAARTPASVAAEPAPKAPSLEPGEWMNHLFPPETSARTRSLGWALGFAALAAVAVGGYLAWTSYTRLADDTAKLAQLEAQAAAAGSKLAALQQQLAERDKSLLQLRDELQQRMLEANELRDQLIQREAELEDTRVQLTQRGGRPRTPHDELAALLRMPDVKAVSLTGTDMAKGASGVLLYDDRTHKVWLYSVNLPECPNGTTYQLWAIQDKPVSVGMFHMDSGETAHLLVKQLPTFLSAKKFAVSLEPPGGRPQPTGPLYLVSHS</sequence>
<feature type="coiled-coil region" evidence="9">
    <location>
        <begin position="142"/>
        <end position="208"/>
    </location>
</feature>
<evidence type="ECO:0000256" key="2">
    <source>
        <dbReference type="ARBA" id="ARBA00004236"/>
    </source>
</evidence>
<evidence type="ECO:0000313" key="12">
    <source>
        <dbReference type="EMBL" id="ALA58871.1"/>
    </source>
</evidence>
<dbReference type="STRING" id="42253.NITMOv2_2458"/>
<evidence type="ECO:0000259" key="11">
    <source>
        <dbReference type="Pfam" id="PF10099"/>
    </source>
</evidence>
<dbReference type="PANTHER" id="PTHR37461">
    <property type="entry name" value="ANTI-SIGMA-K FACTOR RSKA"/>
    <property type="match status" value="1"/>
</dbReference>
<gene>
    <name evidence="12" type="ORF">NITMOv2_2458</name>
</gene>
<dbReference type="OrthoDB" id="9806296at2"/>
<evidence type="ECO:0000256" key="5">
    <source>
        <dbReference type="ARBA" id="ARBA00022989"/>
    </source>
</evidence>
<dbReference type="GO" id="GO:0005886">
    <property type="term" value="C:plasma membrane"/>
    <property type="evidence" value="ECO:0007669"/>
    <property type="project" value="UniProtKB-SubCell"/>
</dbReference>
<proteinExistence type="predicted"/>
<evidence type="ECO:0000313" key="13">
    <source>
        <dbReference type="Proteomes" id="UP000069205"/>
    </source>
</evidence>
<evidence type="ECO:0000256" key="3">
    <source>
        <dbReference type="ARBA" id="ARBA00022475"/>
    </source>
</evidence>
<feature type="transmembrane region" description="Helical" evidence="10">
    <location>
        <begin position="109"/>
        <end position="129"/>
    </location>
</feature>
<dbReference type="GO" id="GO:0006417">
    <property type="term" value="P:regulation of translation"/>
    <property type="evidence" value="ECO:0007669"/>
    <property type="project" value="TreeGrafter"/>
</dbReference>
<dbReference type="Proteomes" id="UP000069205">
    <property type="component" value="Chromosome"/>
</dbReference>
<keyword evidence="5 10" id="KW-1133">Transmembrane helix</keyword>
<comment type="subcellular location">
    <subcellularLocation>
        <location evidence="2">Cell membrane</location>
    </subcellularLocation>
    <subcellularLocation>
        <location evidence="1">Membrane</location>
        <topology evidence="1">Single-pass membrane protein</topology>
    </subcellularLocation>
</comment>
<evidence type="ECO:0000256" key="9">
    <source>
        <dbReference type="SAM" id="Coils"/>
    </source>
</evidence>
<reference evidence="12 13" key="1">
    <citation type="journal article" date="2015" name="Proc. Natl. Acad. Sci. U.S.A.">
        <title>Expanded metabolic versatility of ubiquitous nitrite-oxidizing bacteria from the genus Nitrospira.</title>
        <authorList>
            <person name="Koch H."/>
            <person name="Lucker S."/>
            <person name="Albertsen M."/>
            <person name="Kitzinger K."/>
            <person name="Herbold C."/>
            <person name="Spieck E."/>
            <person name="Nielsen P.H."/>
            <person name="Wagner M."/>
            <person name="Daims H."/>
        </authorList>
    </citation>
    <scope>NUCLEOTIDE SEQUENCE [LARGE SCALE GENOMIC DNA]</scope>
    <source>
        <strain evidence="12 13">NSP M-1</strain>
    </source>
</reference>
<dbReference type="PANTHER" id="PTHR37461:SF1">
    <property type="entry name" value="ANTI-SIGMA-K FACTOR RSKA"/>
    <property type="match status" value="1"/>
</dbReference>
<dbReference type="RefSeq" id="WP_053379970.1">
    <property type="nucleotide sequence ID" value="NZ_CP011801.1"/>
</dbReference>
<evidence type="ECO:0000256" key="10">
    <source>
        <dbReference type="SAM" id="Phobius"/>
    </source>
</evidence>
<dbReference type="EMBL" id="CP011801">
    <property type="protein sequence ID" value="ALA58871.1"/>
    <property type="molecule type" value="Genomic_DNA"/>
</dbReference>
<accession>A0A0K2GD38</accession>
<dbReference type="KEGG" id="nmv:NITMOv2_2458"/>
<dbReference type="GO" id="GO:0016989">
    <property type="term" value="F:sigma factor antagonist activity"/>
    <property type="evidence" value="ECO:0007669"/>
    <property type="project" value="TreeGrafter"/>
</dbReference>